<feature type="region of interest" description="Disordered" evidence="1">
    <location>
        <begin position="1"/>
        <end position="21"/>
    </location>
</feature>
<evidence type="ECO:0000313" key="3">
    <source>
        <dbReference type="Proteomes" id="UP001154061"/>
    </source>
</evidence>
<reference evidence="2" key="1">
    <citation type="submission" date="2022-06" db="EMBL/GenBank/DDBJ databases">
        <title>Natrinema sp. a new haloarchaeum isolate from saline soil.</title>
        <authorList>
            <person name="Strakova D."/>
            <person name="Galisteo C."/>
            <person name="Sanchez-Porro C."/>
            <person name="Ventosa A."/>
        </authorList>
    </citation>
    <scope>NUCLEOTIDE SEQUENCE</scope>
    <source>
        <strain evidence="2">S1CR25-10</strain>
    </source>
</reference>
<accession>A0A9Q4Q476</accession>
<feature type="region of interest" description="Disordered" evidence="1">
    <location>
        <begin position="110"/>
        <end position="138"/>
    </location>
</feature>
<keyword evidence="3" id="KW-1185">Reference proteome</keyword>
<protein>
    <submittedName>
        <fullName evidence="2">Uncharacterized protein</fullName>
    </submittedName>
</protein>
<evidence type="ECO:0000313" key="2">
    <source>
        <dbReference type="EMBL" id="MDF9747047.1"/>
    </source>
</evidence>
<dbReference type="EMBL" id="JAMQOT010000005">
    <property type="protein sequence ID" value="MDF9747047.1"/>
    <property type="molecule type" value="Genomic_DNA"/>
</dbReference>
<dbReference type="AlphaFoldDB" id="A0A9Q4Q476"/>
<dbReference type="RefSeq" id="WP_277522832.1">
    <property type="nucleotide sequence ID" value="NZ_JAMQOT010000005.1"/>
</dbReference>
<proteinExistence type="predicted"/>
<organism evidence="2 3">
    <name type="scientific">Natrinema salsiterrestre</name>
    <dbReference type="NCBI Taxonomy" id="2950540"/>
    <lineage>
        <taxon>Archaea</taxon>
        <taxon>Methanobacteriati</taxon>
        <taxon>Methanobacteriota</taxon>
        <taxon>Stenosarchaea group</taxon>
        <taxon>Halobacteria</taxon>
        <taxon>Halobacteriales</taxon>
        <taxon>Natrialbaceae</taxon>
        <taxon>Natrinema</taxon>
    </lineage>
</organism>
<gene>
    <name evidence="2" type="ORF">NDI89_15770</name>
</gene>
<evidence type="ECO:0000256" key="1">
    <source>
        <dbReference type="SAM" id="MobiDB-lite"/>
    </source>
</evidence>
<comment type="caution">
    <text evidence="2">The sequence shown here is derived from an EMBL/GenBank/DDBJ whole genome shotgun (WGS) entry which is preliminary data.</text>
</comment>
<name>A0A9Q4Q476_9EURY</name>
<sequence length="603" mass="63491">MSKKGHPNVESVDDTGSSPLMKRRTVLASGGAVVLGSLAGCTALDGLRDRASDEAVANRAASPAGFYAGGDIDDETAYRSGPVDVRFVPPRLQADSRRIEIDGWSTSGATKAKDLNSSRSNKPSTIWVPDPRDEDSDGDGIPALATVLDIERALLVYADAAIAAVDDRSTDDAKASLDAFINATTKVRAELESCSSETCTSVRENADSRKGLARDASDAVDAGQWDSARKFLQRARRIVQGDIERLVGDLDSDGDGLPDLTAPLYDYLDGEPTIGEHFVVSLPDARVRGDGPALADELTPERVLEYFTGERNAESCGESDGTVAIHRDLACRDLLTSTLELGSGFDLSQSRGIDKKDIRRGVAAFGTSGGVVVTGATPAAEVAAPMLRVAPDNSVSPVDSLDSWGPEGSSGEATVSAALVCPVVATPADCPCPMPALFHVRRIRHDDQLLFVGGWQLDDGTLYENSATLLVADGPNVVAGVTRSDLEDGAIELRSRVEGRKNPGRTTYANITLTREYDSNDDSLPPGAHQICRDDGELYCWGVQSREGLATHETGGCPGRDGDAPAWSVVTALDAPVLHLAGAADASNDVKFKAGAELSKAVN</sequence>
<dbReference type="Proteomes" id="UP001154061">
    <property type="component" value="Unassembled WGS sequence"/>
</dbReference>